<organism evidence="1">
    <name type="scientific">hydrothermal vent metagenome</name>
    <dbReference type="NCBI Taxonomy" id="652676"/>
    <lineage>
        <taxon>unclassified sequences</taxon>
        <taxon>metagenomes</taxon>
        <taxon>ecological metagenomes</taxon>
    </lineage>
</organism>
<feature type="non-terminal residue" evidence="1">
    <location>
        <position position="1"/>
    </location>
</feature>
<dbReference type="AlphaFoldDB" id="A0A3B0WHJ3"/>
<name>A0A3B0WHJ3_9ZZZZ</name>
<protein>
    <submittedName>
        <fullName evidence="1">Uncharacterized protein</fullName>
    </submittedName>
</protein>
<reference evidence="1" key="1">
    <citation type="submission" date="2018-06" db="EMBL/GenBank/DDBJ databases">
        <authorList>
            <person name="Zhirakovskaya E."/>
        </authorList>
    </citation>
    <scope>NUCLEOTIDE SEQUENCE</scope>
</reference>
<proteinExistence type="predicted"/>
<gene>
    <name evidence="1" type="ORF">MNBD_GAMMA06-69</name>
</gene>
<accession>A0A3B0WHJ3</accession>
<sequence length="38" mass="4485">DNYPNNINYVQKLADECRNHKMDERLIIKPSINRGVGR</sequence>
<evidence type="ECO:0000313" key="1">
    <source>
        <dbReference type="EMBL" id="VAW50107.1"/>
    </source>
</evidence>
<dbReference type="EMBL" id="UOFD01000002">
    <property type="protein sequence ID" value="VAW50107.1"/>
    <property type="molecule type" value="Genomic_DNA"/>
</dbReference>